<organism evidence="1 2">
    <name type="scientific">Bacillus thuringiensis</name>
    <dbReference type="NCBI Taxonomy" id="1428"/>
    <lineage>
        <taxon>Bacteria</taxon>
        <taxon>Bacillati</taxon>
        <taxon>Bacillota</taxon>
        <taxon>Bacilli</taxon>
        <taxon>Bacillales</taxon>
        <taxon>Bacillaceae</taxon>
        <taxon>Bacillus</taxon>
        <taxon>Bacillus cereus group</taxon>
    </lineage>
</organism>
<dbReference type="Proteomes" id="UP000191057">
    <property type="component" value="Chromosome"/>
</dbReference>
<gene>
    <name evidence="1" type="ORF">B4918_14495</name>
</gene>
<name>A0A9W3TD44_BACTU</name>
<protein>
    <submittedName>
        <fullName evidence="1">Uncharacterized protein</fullName>
    </submittedName>
</protein>
<sequence length="184" mass="21912">MERENIIDATQEHLKQFNLGELSLYKESTREQFITIERYFLETQERINKTLKEINSVNFNIRGICKAINISKSTVYNNSNTLRVYIEKRIEDIEKQDLLSKNKQRKTQERMSELENFIDKSIIDQIEFNNLKVNNEYLQAEVHRLAEKNQLLGLERAELVKKINDMEVELRRLRNTKGTVVTFN</sequence>
<dbReference type="EMBL" id="CP020002">
    <property type="protein sequence ID" value="AQY39104.1"/>
    <property type="molecule type" value="Genomic_DNA"/>
</dbReference>
<dbReference type="AlphaFoldDB" id="A0A9W3TD44"/>
<reference evidence="1 2" key="1">
    <citation type="submission" date="2017-03" db="EMBL/GenBank/DDBJ databases">
        <title>Complete genome sequence of Bacillus thuringiensis L-7601, a novel melanin producing strain.</title>
        <authorList>
            <person name="Cai J."/>
            <person name="Cao Z."/>
            <person name="Tan T."/>
        </authorList>
    </citation>
    <scope>NUCLEOTIDE SEQUENCE [LARGE SCALE GENOMIC DNA]</scope>
    <source>
        <strain evidence="1 2">L-7601</strain>
    </source>
</reference>
<accession>A0A9W3TD44</accession>
<dbReference type="RefSeq" id="WP_079245537.1">
    <property type="nucleotide sequence ID" value="NZ_JARSYF010000029.1"/>
</dbReference>
<proteinExistence type="predicted"/>
<evidence type="ECO:0000313" key="1">
    <source>
        <dbReference type="EMBL" id="AQY39104.1"/>
    </source>
</evidence>
<evidence type="ECO:0000313" key="2">
    <source>
        <dbReference type="Proteomes" id="UP000191057"/>
    </source>
</evidence>